<evidence type="ECO:0000256" key="1">
    <source>
        <dbReference type="ARBA" id="ARBA00001947"/>
    </source>
</evidence>
<evidence type="ECO:0000256" key="6">
    <source>
        <dbReference type="ARBA" id="ARBA00024993"/>
    </source>
</evidence>
<comment type="similarity">
    <text evidence="2">Belongs to the beta-class carbonic anhydrase family.</text>
</comment>
<comment type="function">
    <text evidence="6">Catalyzes the reversible hydration of carbon dioxide to form bicarbonate.</text>
</comment>
<evidence type="ECO:0000256" key="7">
    <source>
        <dbReference type="ARBA" id="ARBA00048348"/>
    </source>
</evidence>
<evidence type="ECO:0000313" key="8">
    <source>
        <dbReference type="EMBL" id="MFI9102371.1"/>
    </source>
</evidence>
<evidence type="ECO:0000256" key="5">
    <source>
        <dbReference type="ARBA" id="ARBA00022833"/>
    </source>
</evidence>
<comment type="catalytic activity">
    <reaction evidence="7">
        <text>hydrogencarbonate + H(+) = CO2 + H2O</text>
        <dbReference type="Rhea" id="RHEA:10748"/>
        <dbReference type="ChEBI" id="CHEBI:15377"/>
        <dbReference type="ChEBI" id="CHEBI:15378"/>
        <dbReference type="ChEBI" id="CHEBI:16526"/>
        <dbReference type="ChEBI" id="CHEBI:17544"/>
        <dbReference type="EC" id="4.2.1.1"/>
    </reaction>
</comment>
<evidence type="ECO:0000256" key="2">
    <source>
        <dbReference type="ARBA" id="ARBA00006217"/>
    </source>
</evidence>
<dbReference type="EC" id="4.2.1.1" evidence="3"/>
<comment type="caution">
    <text evidence="8">The sequence shown here is derived from an EMBL/GenBank/DDBJ whole genome shotgun (WGS) entry which is preliminary data.</text>
</comment>
<dbReference type="Pfam" id="PF00484">
    <property type="entry name" value="Pro_CA"/>
    <property type="match status" value="1"/>
</dbReference>
<dbReference type="InterPro" id="IPR001765">
    <property type="entry name" value="Carbonic_anhydrase"/>
</dbReference>
<proteinExistence type="inferred from homology"/>
<dbReference type="SMART" id="SM00947">
    <property type="entry name" value="Pro_CA"/>
    <property type="match status" value="1"/>
</dbReference>
<dbReference type="Gene3D" id="3.40.1050.10">
    <property type="entry name" value="Carbonic anhydrase"/>
    <property type="match status" value="1"/>
</dbReference>
<dbReference type="InterPro" id="IPR036874">
    <property type="entry name" value="Carbonic_anhydrase_sf"/>
</dbReference>
<keyword evidence="9" id="KW-1185">Reference proteome</keyword>
<evidence type="ECO:0000313" key="9">
    <source>
        <dbReference type="Proteomes" id="UP001614394"/>
    </source>
</evidence>
<dbReference type="PANTHER" id="PTHR43175:SF3">
    <property type="entry name" value="CARBON DISULFIDE HYDROLASE"/>
    <property type="match status" value="1"/>
</dbReference>
<dbReference type="PANTHER" id="PTHR43175">
    <property type="entry name" value="CARBONIC ANHYDRASE"/>
    <property type="match status" value="1"/>
</dbReference>
<dbReference type="SUPFAM" id="SSF53056">
    <property type="entry name" value="beta-carbonic anhydrase, cab"/>
    <property type="match status" value="1"/>
</dbReference>
<dbReference type="RefSeq" id="WP_399649994.1">
    <property type="nucleotide sequence ID" value="NZ_JBITYG010000005.1"/>
</dbReference>
<organism evidence="8 9">
    <name type="scientific">Streptomyces fildesensis</name>
    <dbReference type="NCBI Taxonomy" id="375757"/>
    <lineage>
        <taxon>Bacteria</taxon>
        <taxon>Bacillati</taxon>
        <taxon>Actinomycetota</taxon>
        <taxon>Actinomycetes</taxon>
        <taxon>Kitasatosporales</taxon>
        <taxon>Streptomycetaceae</taxon>
        <taxon>Streptomyces</taxon>
    </lineage>
</organism>
<keyword evidence="4" id="KW-0479">Metal-binding</keyword>
<protein>
    <recommendedName>
        <fullName evidence="3">carbonic anhydrase</fullName>
        <ecNumber evidence="3">4.2.1.1</ecNumber>
    </recommendedName>
</protein>
<reference evidence="8 9" key="1">
    <citation type="submission" date="2024-10" db="EMBL/GenBank/DDBJ databases">
        <title>The Natural Products Discovery Center: Release of the First 8490 Sequenced Strains for Exploring Actinobacteria Biosynthetic Diversity.</title>
        <authorList>
            <person name="Kalkreuter E."/>
            <person name="Kautsar S.A."/>
            <person name="Yang D."/>
            <person name="Bader C.D."/>
            <person name="Teijaro C.N."/>
            <person name="Fluegel L."/>
            <person name="Davis C.M."/>
            <person name="Simpson J.R."/>
            <person name="Lauterbach L."/>
            <person name="Steele A.D."/>
            <person name="Gui C."/>
            <person name="Meng S."/>
            <person name="Li G."/>
            <person name="Viehrig K."/>
            <person name="Ye F."/>
            <person name="Su P."/>
            <person name="Kiefer A.F."/>
            <person name="Nichols A."/>
            <person name="Cepeda A.J."/>
            <person name="Yan W."/>
            <person name="Fan B."/>
            <person name="Jiang Y."/>
            <person name="Adhikari A."/>
            <person name="Zheng C.-J."/>
            <person name="Schuster L."/>
            <person name="Cowan T.M."/>
            <person name="Smanski M.J."/>
            <person name="Chevrette M.G."/>
            <person name="De Carvalho L.P.S."/>
            <person name="Shen B."/>
        </authorList>
    </citation>
    <scope>NUCLEOTIDE SEQUENCE [LARGE SCALE GENOMIC DNA]</scope>
    <source>
        <strain evidence="8 9">NPDC053399</strain>
    </source>
</reference>
<gene>
    <name evidence="8" type="ORF">ACIGXA_17785</name>
</gene>
<comment type="cofactor">
    <cofactor evidence="1">
        <name>Zn(2+)</name>
        <dbReference type="ChEBI" id="CHEBI:29105"/>
    </cofactor>
</comment>
<accession>A0ABW8CAG4</accession>
<dbReference type="Proteomes" id="UP001614394">
    <property type="component" value="Unassembled WGS sequence"/>
</dbReference>
<dbReference type="EMBL" id="JBITYG010000005">
    <property type="protein sequence ID" value="MFI9102371.1"/>
    <property type="molecule type" value="Genomic_DNA"/>
</dbReference>
<evidence type="ECO:0000256" key="4">
    <source>
        <dbReference type="ARBA" id="ARBA00022723"/>
    </source>
</evidence>
<name>A0ABW8CAG4_9ACTN</name>
<keyword evidence="5" id="KW-0862">Zinc</keyword>
<sequence length="143" mass="15194">MNSIDGLLSRRAALGVALTALPPKPELPGTGVAIVTGSDARPGVETMFGLRPGDAHVIRNAGGCVNDDTLHSLRLSQTVGGTSEILLVHHEDCAALGDPADDLRACLIRLRDNQELPHTDVVRGFVYTRGGALREIRPERAEN</sequence>
<evidence type="ECO:0000256" key="3">
    <source>
        <dbReference type="ARBA" id="ARBA00012925"/>
    </source>
</evidence>